<proteinExistence type="inferred from homology"/>
<dbReference type="Gene3D" id="3.40.50.720">
    <property type="entry name" value="NAD(P)-binding Rossmann-like Domain"/>
    <property type="match status" value="1"/>
</dbReference>
<dbReference type="GO" id="GO:0004665">
    <property type="term" value="F:prephenate dehydrogenase (NADP+) activity"/>
    <property type="evidence" value="ECO:0007669"/>
    <property type="project" value="InterPro"/>
</dbReference>
<dbReference type="Pfam" id="PF20463">
    <property type="entry name" value="PDH_C"/>
    <property type="match status" value="1"/>
</dbReference>
<dbReference type="Gene3D" id="1.10.3660.10">
    <property type="entry name" value="6-phosphogluconate dehydrogenase C-terminal like domain"/>
    <property type="match status" value="1"/>
</dbReference>
<dbReference type="InterPro" id="IPR008927">
    <property type="entry name" value="6-PGluconate_DH-like_C_sf"/>
</dbReference>
<dbReference type="GO" id="GO:0070403">
    <property type="term" value="F:NAD+ binding"/>
    <property type="evidence" value="ECO:0007669"/>
    <property type="project" value="InterPro"/>
</dbReference>
<organism evidence="4 5">
    <name type="scientific">Actinorhabdospora filicis</name>
    <dbReference type="NCBI Taxonomy" id="1785913"/>
    <lineage>
        <taxon>Bacteria</taxon>
        <taxon>Bacillati</taxon>
        <taxon>Actinomycetota</taxon>
        <taxon>Actinomycetes</taxon>
        <taxon>Micromonosporales</taxon>
        <taxon>Micromonosporaceae</taxon>
        <taxon>Actinorhabdospora</taxon>
    </lineage>
</organism>
<dbReference type="PROSITE" id="PS51176">
    <property type="entry name" value="PDH_ADH"/>
    <property type="match status" value="1"/>
</dbReference>
<dbReference type="InterPro" id="IPR050812">
    <property type="entry name" value="Preph/Arog_dehydrog"/>
</dbReference>
<dbReference type="SUPFAM" id="SSF51735">
    <property type="entry name" value="NAD(P)-binding Rossmann-fold domains"/>
    <property type="match status" value="1"/>
</dbReference>
<accession>A0A9W6SUB6</accession>
<dbReference type="InterPro" id="IPR036291">
    <property type="entry name" value="NAD(P)-bd_dom_sf"/>
</dbReference>
<evidence type="ECO:0000256" key="1">
    <source>
        <dbReference type="ARBA" id="ARBA00007964"/>
    </source>
</evidence>
<evidence type="ECO:0000259" key="3">
    <source>
        <dbReference type="PROSITE" id="PS51176"/>
    </source>
</evidence>
<gene>
    <name evidence="4" type="ORF">Afil01_68960</name>
</gene>
<evidence type="ECO:0000313" key="4">
    <source>
        <dbReference type="EMBL" id="GLZ82089.1"/>
    </source>
</evidence>
<reference evidence="4" key="1">
    <citation type="submission" date="2023-03" db="EMBL/GenBank/DDBJ databases">
        <title>Actinorhabdospora filicis NBRC 111898.</title>
        <authorList>
            <person name="Ichikawa N."/>
            <person name="Sato H."/>
            <person name="Tonouchi N."/>
        </authorList>
    </citation>
    <scope>NUCLEOTIDE SEQUENCE</scope>
    <source>
        <strain evidence="4">NBRC 111898</strain>
    </source>
</reference>
<comment type="caution">
    <text evidence="4">The sequence shown here is derived from an EMBL/GenBank/DDBJ whole genome shotgun (WGS) entry which is preliminary data.</text>
</comment>
<dbReference type="PANTHER" id="PTHR21363">
    <property type="entry name" value="PREPHENATE DEHYDROGENASE"/>
    <property type="match status" value="1"/>
</dbReference>
<dbReference type="InterPro" id="IPR046825">
    <property type="entry name" value="PDH_C"/>
</dbReference>
<evidence type="ECO:0000313" key="5">
    <source>
        <dbReference type="Proteomes" id="UP001165079"/>
    </source>
</evidence>
<dbReference type="InterPro" id="IPR003099">
    <property type="entry name" value="Prephen_DH"/>
</dbReference>
<dbReference type="GO" id="GO:0008977">
    <property type="term" value="F:prephenate dehydrogenase (NAD+) activity"/>
    <property type="evidence" value="ECO:0007669"/>
    <property type="project" value="InterPro"/>
</dbReference>
<dbReference type="Pfam" id="PF02153">
    <property type="entry name" value="PDH_N"/>
    <property type="match status" value="1"/>
</dbReference>
<keyword evidence="2" id="KW-0560">Oxidoreductase</keyword>
<dbReference type="GO" id="GO:0006571">
    <property type="term" value="P:tyrosine biosynthetic process"/>
    <property type="evidence" value="ECO:0007669"/>
    <property type="project" value="InterPro"/>
</dbReference>
<name>A0A9W6SUB6_9ACTN</name>
<keyword evidence="5" id="KW-1185">Reference proteome</keyword>
<dbReference type="PANTHER" id="PTHR21363:SF0">
    <property type="entry name" value="PREPHENATE DEHYDROGENASE [NADP(+)]"/>
    <property type="match status" value="1"/>
</dbReference>
<protein>
    <submittedName>
        <fullName evidence="4">Prephenate dehydrogenase</fullName>
    </submittedName>
</protein>
<sequence>MSVRIGVIGLGLIGGSLLRALHANGHDATGYDADPTTRLAATSAGLRVAHTLDHWRADVTVLAVPLPALPAVLDGLGDYDGLLTDVVSVKRPVRDLLAGRRYVGGHPMTGKESSGFAHSDADLFGHQVWALCLEGDTDLGDWLDLARLFTGLGARVVPVGADAHDAAVAAVSHVPHLLAGALVHAATDPLQRTLAAGSYRDGTRVAVTRPELVAAMAGGNADAVREALDRVLDSLREARAALDGPDPQAAVRDWFTPAWHTRRAWPVRPGPAQTVVVDRTALLALGAEGGWVHTVEDDRHITVMRPQLRVP</sequence>
<dbReference type="EMBL" id="BSTX01000009">
    <property type="protein sequence ID" value="GLZ82089.1"/>
    <property type="molecule type" value="Genomic_DNA"/>
</dbReference>
<evidence type="ECO:0000256" key="2">
    <source>
        <dbReference type="ARBA" id="ARBA00023002"/>
    </source>
</evidence>
<comment type="similarity">
    <text evidence="1">Belongs to the prephenate/arogenate dehydrogenase family.</text>
</comment>
<feature type="domain" description="Prephenate/arogenate dehydrogenase" evidence="3">
    <location>
        <begin position="3"/>
        <end position="273"/>
    </location>
</feature>
<dbReference type="AlphaFoldDB" id="A0A9W6SUB6"/>
<dbReference type="Proteomes" id="UP001165079">
    <property type="component" value="Unassembled WGS sequence"/>
</dbReference>
<dbReference type="InterPro" id="IPR046826">
    <property type="entry name" value="PDH_N"/>
</dbReference>
<dbReference type="SUPFAM" id="SSF48179">
    <property type="entry name" value="6-phosphogluconate dehydrogenase C-terminal domain-like"/>
    <property type="match status" value="1"/>
</dbReference>